<dbReference type="EMBL" id="BSFI01000023">
    <property type="protein sequence ID" value="GLK69747.1"/>
    <property type="molecule type" value="Genomic_DNA"/>
</dbReference>
<evidence type="ECO:0000256" key="1">
    <source>
        <dbReference type="SAM" id="SignalP"/>
    </source>
</evidence>
<feature type="domain" description="EF-hand" evidence="2">
    <location>
        <begin position="40"/>
        <end position="67"/>
    </location>
</feature>
<keyword evidence="4" id="KW-1185">Reference proteome</keyword>
<protein>
    <recommendedName>
        <fullName evidence="2">EF-hand domain-containing protein</fullName>
    </recommendedName>
</protein>
<dbReference type="AlphaFoldDB" id="A0A9W6MXC3"/>
<dbReference type="InterPro" id="IPR018247">
    <property type="entry name" value="EF_Hand_1_Ca_BS"/>
</dbReference>
<evidence type="ECO:0000259" key="2">
    <source>
        <dbReference type="PROSITE" id="PS50222"/>
    </source>
</evidence>
<name>A0A9W6MXC3_9HYPH</name>
<evidence type="ECO:0000313" key="4">
    <source>
        <dbReference type="Proteomes" id="UP001143372"/>
    </source>
</evidence>
<dbReference type="PROSITE" id="PS00018">
    <property type="entry name" value="EF_HAND_1"/>
    <property type="match status" value="1"/>
</dbReference>
<dbReference type="InterPro" id="IPR011992">
    <property type="entry name" value="EF-hand-dom_pair"/>
</dbReference>
<dbReference type="SUPFAM" id="SSF47473">
    <property type="entry name" value="EF-hand"/>
    <property type="match status" value="1"/>
</dbReference>
<dbReference type="Gene3D" id="1.10.238.10">
    <property type="entry name" value="EF-hand"/>
    <property type="match status" value="1"/>
</dbReference>
<organism evidence="3 4">
    <name type="scientific">Hansschlegelia plantiphila</name>
    <dbReference type="NCBI Taxonomy" id="374655"/>
    <lineage>
        <taxon>Bacteria</taxon>
        <taxon>Pseudomonadati</taxon>
        <taxon>Pseudomonadota</taxon>
        <taxon>Alphaproteobacteria</taxon>
        <taxon>Hyphomicrobiales</taxon>
        <taxon>Methylopilaceae</taxon>
        <taxon>Hansschlegelia</taxon>
    </lineage>
</organism>
<sequence length="114" mass="12478">MATLDKQTYQGEYAMTKTLVAFVSAVLLSGTAAVAADWPAFSSLDTDGSGRISRVEWAKTVGTLKIDPAPTFDAMDMDNNNGIDEDEWIVAEKTTKGYTERCREATKSWCKDAK</sequence>
<comment type="caution">
    <text evidence="3">The sequence shown here is derived from an EMBL/GenBank/DDBJ whole genome shotgun (WGS) entry which is preliminary data.</text>
</comment>
<keyword evidence="1" id="KW-0732">Signal</keyword>
<dbReference type="PROSITE" id="PS50222">
    <property type="entry name" value="EF_HAND_2"/>
    <property type="match status" value="1"/>
</dbReference>
<gene>
    <name evidence="3" type="ORF">GCM10008179_33850</name>
</gene>
<dbReference type="Pfam" id="PF13202">
    <property type="entry name" value="EF-hand_5"/>
    <property type="match status" value="2"/>
</dbReference>
<dbReference type="GO" id="GO:0005509">
    <property type="term" value="F:calcium ion binding"/>
    <property type="evidence" value="ECO:0007669"/>
    <property type="project" value="InterPro"/>
</dbReference>
<feature type="chain" id="PRO_5040900226" description="EF-hand domain-containing protein" evidence="1">
    <location>
        <begin position="36"/>
        <end position="114"/>
    </location>
</feature>
<dbReference type="InterPro" id="IPR002048">
    <property type="entry name" value="EF_hand_dom"/>
</dbReference>
<accession>A0A9W6MXC3</accession>
<proteinExistence type="predicted"/>
<reference evidence="3" key="2">
    <citation type="submission" date="2023-01" db="EMBL/GenBank/DDBJ databases">
        <authorList>
            <person name="Sun Q."/>
            <person name="Evtushenko L."/>
        </authorList>
    </citation>
    <scope>NUCLEOTIDE SEQUENCE</scope>
    <source>
        <strain evidence="3">VKM B-2347</strain>
    </source>
</reference>
<feature type="signal peptide" evidence="1">
    <location>
        <begin position="1"/>
        <end position="35"/>
    </location>
</feature>
<evidence type="ECO:0000313" key="3">
    <source>
        <dbReference type="EMBL" id="GLK69747.1"/>
    </source>
</evidence>
<dbReference type="Proteomes" id="UP001143372">
    <property type="component" value="Unassembled WGS sequence"/>
</dbReference>
<reference evidence="3" key="1">
    <citation type="journal article" date="2014" name="Int. J. Syst. Evol. Microbiol.">
        <title>Complete genome sequence of Corynebacterium casei LMG S-19264T (=DSM 44701T), isolated from a smear-ripened cheese.</title>
        <authorList>
            <consortium name="US DOE Joint Genome Institute (JGI-PGF)"/>
            <person name="Walter F."/>
            <person name="Albersmeier A."/>
            <person name="Kalinowski J."/>
            <person name="Ruckert C."/>
        </authorList>
    </citation>
    <scope>NUCLEOTIDE SEQUENCE</scope>
    <source>
        <strain evidence="3">VKM B-2347</strain>
    </source>
</reference>